<organism evidence="3 4">
    <name type="scientific">Tengunoibacter tsumagoiensis</name>
    <dbReference type="NCBI Taxonomy" id="2014871"/>
    <lineage>
        <taxon>Bacteria</taxon>
        <taxon>Bacillati</taxon>
        <taxon>Chloroflexota</taxon>
        <taxon>Ktedonobacteria</taxon>
        <taxon>Ktedonobacterales</taxon>
        <taxon>Dictyobacteraceae</taxon>
        <taxon>Tengunoibacter</taxon>
    </lineage>
</organism>
<feature type="region of interest" description="Disordered" evidence="1">
    <location>
        <begin position="138"/>
        <end position="195"/>
    </location>
</feature>
<dbReference type="AlphaFoldDB" id="A0A402A4Q3"/>
<keyword evidence="2" id="KW-1133">Transmembrane helix</keyword>
<name>A0A402A4Q3_9CHLR</name>
<keyword evidence="2" id="KW-0812">Transmembrane</keyword>
<dbReference type="Proteomes" id="UP000287352">
    <property type="component" value="Unassembled WGS sequence"/>
</dbReference>
<accession>A0A402A4Q3</accession>
<dbReference type="EMBL" id="BIFR01000001">
    <property type="protein sequence ID" value="GCE13981.1"/>
    <property type="molecule type" value="Genomic_DNA"/>
</dbReference>
<dbReference type="OrthoDB" id="160993at2"/>
<evidence type="ECO:0000313" key="3">
    <source>
        <dbReference type="EMBL" id="GCE13981.1"/>
    </source>
</evidence>
<sequence length="195" mass="21513">MVTTVLAVNPVIETLGQIGGIIICLFLLIFVIVAVVFNLAMAFGLSWVREKTELIKLLRPNVESVNRTTASAIQGVPPAEQTPTPMKAIATVPLRVKQADKKVEQVSDRVANAAIEFRARTVQVQTVARLLTSRSFWQREESKPPVPSTQEEMELKSPGLRMLMDRRSAEPSTATSSYDPETHTITSSQLRNGSR</sequence>
<proteinExistence type="predicted"/>
<gene>
    <name evidence="3" type="ORF">KTT_38400</name>
</gene>
<evidence type="ECO:0000256" key="1">
    <source>
        <dbReference type="SAM" id="MobiDB-lite"/>
    </source>
</evidence>
<feature type="compositionally biased region" description="Polar residues" evidence="1">
    <location>
        <begin position="170"/>
        <end position="195"/>
    </location>
</feature>
<comment type="caution">
    <text evidence="3">The sequence shown here is derived from an EMBL/GenBank/DDBJ whole genome shotgun (WGS) entry which is preliminary data.</text>
</comment>
<reference evidence="4" key="1">
    <citation type="submission" date="2018-12" db="EMBL/GenBank/DDBJ databases">
        <title>Tengunoibacter tsumagoiensis gen. nov., sp. nov., Dictyobacter kobayashii sp. nov., D. alpinus sp. nov., and D. joshuensis sp. nov. and description of Dictyobacteraceae fam. nov. within the order Ktedonobacterales isolated from Tengu-no-mugimeshi.</title>
        <authorList>
            <person name="Wang C.M."/>
            <person name="Zheng Y."/>
            <person name="Sakai Y."/>
            <person name="Toyoda A."/>
            <person name="Minakuchi Y."/>
            <person name="Abe K."/>
            <person name="Yokota A."/>
            <person name="Yabe S."/>
        </authorList>
    </citation>
    <scope>NUCLEOTIDE SEQUENCE [LARGE SCALE GENOMIC DNA]</scope>
    <source>
        <strain evidence="4">Uno3</strain>
    </source>
</reference>
<protein>
    <submittedName>
        <fullName evidence="3">Uncharacterized protein</fullName>
    </submittedName>
</protein>
<evidence type="ECO:0000256" key="2">
    <source>
        <dbReference type="SAM" id="Phobius"/>
    </source>
</evidence>
<feature type="transmembrane region" description="Helical" evidence="2">
    <location>
        <begin position="20"/>
        <end position="48"/>
    </location>
</feature>
<keyword evidence="2" id="KW-0472">Membrane</keyword>
<dbReference type="RefSeq" id="WP_126581463.1">
    <property type="nucleotide sequence ID" value="NZ_BIFR01000001.1"/>
</dbReference>
<keyword evidence="4" id="KW-1185">Reference proteome</keyword>
<evidence type="ECO:0000313" key="4">
    <source>
        <dbReference type="Proteomes" id="UP000287352"/>
    </source>
</evidence>